<keyword evidence="4" id="KW-1185">Reference proteome</keyword>
<dbReference type="InterPro" id="IPR000259">
    <property type="entry name" value="Adhesion_dom_fimbrial"/>
</dbReference>
<gene>
    <name evidence="3" type="ORF">ACFFJ3_04580</name>
</gene>
<dbReference type="Proteomes" id="UP001589792">
    <property type="component" value="Unassembled WGS sequence"/>
</dbReference>
<dbReference type="InterPro" id="IPR050263">
    <property type="entry name" value="Bact_Fimbrial_Adh_Pro"/>
</dbReference>
<evidence type="ECO:0000256" key="1">
    <source>
        <dbReference type="SAM" id="SignalP"/>
    </source>
</evidence>
<dbReference type="SUPFAM" id="SSF49401">
    <property type="entry name" value="Bacterial adhesins"/>
    <property type="match status" value="1"/>
</dbReference>
<keyword evidence="1" id="KW-0732">Signal</keyword>
<dbReference type="EMBL" id="JBHLXG010000003">
    <property type="protein sequence ID" value="MFC0225785.1"/>
    <property type="molecule type" value="Genomic_DNA"/>
</dbReference>
<evidence type="ECO:0000313" key="3">
    <source>
        <dbReference type="EMBL" id="MFC0225785.1"/>
    </source>
</evidence>
<proteinExistence type="predicted"/>
<feature type="chain" id="PRO_5045179634" evidence="1">
    <location>
        <begin position="24"/>
        <end position="180"/>
    </location>
</feature>
<feature type="signal peptide" evidence="1">
    <location>
        <begin position="1"/>
        <end position="23"/>
    </location>
</feature>
<evidence type="ECO:0000259" key="2">
    <source>
        <dbReference type="Pfam" id="PF00419"/>
    </source>
</evidence>
<protein>
    <submittedName>
        <fullName evidence="3">Fimbrial protein</fullName>
    </submittedName>
</protein>
<accession>A0ABV6E9V1</accession>
<reference evidence="3 4" key="1">
    <citation type="submission" date="2024-09" db="EMBL/GenBank/DDBJ databases">
        <authorList>
            <person name="Sun Q."/>
            <person name="Mori K."/>
        </authorList>
    </citation>
    <scope>NUCLEOTIDE SEQUENCE [LARGE SCALE GENOMIC DNA]</scope>
    <source>
        <strain evidence="3 4">CCM 8626</strain>
    </source>
</reference>
<dbReference type="Pfam" id="PF00419">
    <property type="entry name" value="Fimbrial"/>
    <property type="match status" value="1"/>
</dbReference>
<feature type="domain" description="Fimbrial-type adhesion" evidence="2">
    <location>
        <begin position="31"/>
        <end position="180"/>
    </location>
</feature>
<dbReference type="RefSeq" id="WP_380673406.1">
    <property type="nucleotide sequence ID" value="NZ_CP173186.1"/>
</dbReference>
<evidence type="ECO:0000313" key="4">
    <source>
        <dbReference type="Proteomes" id="UP001589792"/>
    </source>
</evidence>
<organism evidence="3 4">
    <name type="scientific">Serratia aquatilis</name>
    <dbReference type="NCBI Taxonomy" id="1737515"/>
    <lineage>
        <taxon>Bacteria</taxon>
        <taxon>Pseudomonadati</taxon>
        <taxon>Pseudomonadota</taxon>
        <taxon>Gammaproteobacteria</taxon>
        <taxon>Enterobacterales</taxon>
        <taxon>Yersiniaceae</taxon>
        <taxon>Serratia</taxon>
    </lineage>
</organism>
<dbReference type="Gene3D" id="2.60.40.1090">
    <property type="entry name" value="Fimbrial-type adhesion domain"/>
    <property type="match status" value="1"/>
</dbReference>
<dbReference type="InterPro" id="IPR008966">
    <property type="entry name" value="Adhesion_dom_sf"/>
</dbReference>
<comment type="caution">
    <text evidence="3">The sequence shown here is derived from an EMBL/GenBank/DDBJ whole genome shotgun (WGS) entry which is preliminary data.</text>
</comment>
<dbReference type="PANTHER" id="PTHR33420">
    <property type="entry name" value="FIMBRIAL SUBUNIT ELFA-RELATED"/>
    <property type="match status" value="1"/>
</dbReference>
<dbReference type="PANTHER" id="PTHR33420:SF26">
    <property type="entry name" value="FIMBRIAL SUBUNIT"/>
    <property type="match status" value="1"/>
</dbReference>
<name>A0ABV6E9V1_9GAMM</name>
<sequence>MKMNKLMLAVVMAMGVTSIGANAANGGAGKINFSGDILDAPCSIAEGNNGDGQNVNLGQVARVKLANQGTSKPTNFAIQLVGCDATAIGKTVSITFGGASAGPGADANLLGITGTAKGAGVVVTDGNSNQIVLGQKTTLRKMIEGDNTLNFSAYLKGLTASAPVVPGEFTSVADFTLDYE</sequence>
<dbReference type="InterPro" id="IPR036937">
    <property type="entry name" value="Adhesion_dom_fimbrial_sf"/>
</dbReference>